<evidence type="ECO:0000313" key="9">
    <source>
        <dbReference type="EMBL" id="QEL64189.1"/>
    </source>
</evidence>
<dbReference type="InterPro" id="IPR036259">
    <property type="entry name" value="MFS_trans_sf"/>
</dbReference>
<evidence type="ECO:0000256" key="7">
    <source>
        <dbReference type="SAM" id="Phobius"/>
    </source>
</evidence>
<dbReference type="AlphaFoldDB" id="A0A5C1E6I9"/>
<reference evidence="9 10" key="1">
    <citation type="submission" date="2017-07" db="EMBL/GenBank/DDBJ databases">
        <title>Complete genome sequence of Oryzomicrobium terrae TPP412.</title>
        <authorList>
            <person name="Chiu L.-W."/>
            <person name="Lo K.-J."/>
            <person name="Tsai Y.-M."/>
            <person name="Lin S.-S."/>
            <person name="Kuo C.-H."/>
            <person name="Liu C.-T."/>
        </authorList>
    </citation>
    <scope>NUCLEOTIDE SEQUENCE [LARGE SCALE GENOMIC DNA]</scope>
    <source>
        <strain evidence="9 10">TPP412</strain>
    </source>
</reference>
<feature type="transmembrane region" description="Helical" evidence="7">
    <location>
        <begin position="122"/>
        <end position="148"/>
    </location>
</feature>
<feature type="transmembrane region" description="Helical" evidence="7">
    <location>
        <begin position="60"/>
        <end position="83"/>
    </location>
</feature>
<evidence type="ECO:0000256" key="5">
    <source>
        <dbReference type="ARBA" id="ARBA00022989"/>
    </source>
</evidence>
<keyword evidence="2" id="KW-0813">Transport</keyword>
<feature type="transmembrane region" description="Helical" evidence="7">
    <location>
        <begin position="507"/>
        <end position="525"/>
    </location>
</feature>
<feature type="domain" description="Major facilitator superfamily (MFS) profile" evidence="8">
    <location>
        <begin position="23"/>
        <end position="529"/>
    </location>
</feature>
<feature type="transmembrane region" description="Helical" evidence="7">
    <location>
        <begin position="23"/>
        <end position="48"/>
    </location>
</feature>
<dbReference type="InterPro" id="IPR011701">
    <property type="entry name" value="MFS"/>
</dbReference>
<dbReference type="FunFam" id="1.20.1250.20:FF:000001">
    <property type="entry name" value="Dicarboxylate MFS transporter"/>
    <property type="match status" value="1"/>
</dbReference>
<accession>A0A5C1E6I9</accession>
<evidence type="ECO:0000256" key="6">
    <source>
        <dbReference type="ARBA" id="ARBA00023136"/>
    </source>
</evidence>
<keyword evidence="4 7" id="KW-0812">Transmembrane</keyword>
<keyword evidence="5 7" id="KW-1133">Transmembrane helix</keyword>
<evidence type="ECO:0000256" key="4">
    <source>
        <dbReference type="ARBA" id="ARBA00022692"/>
    </source>
</evidence>
<dbReference type="PROSITE" id="PS00217">
    <property type="entry name" value="SUGAR_TRANSPORT_2"/>
    <property type="match status" value="1"/>
</dbReference>
<dbReference type="SUPFAM" id="SSF103473">
    <property type="entry name" value="MFS general substrate transporter"/>
    <property type="match status" value="1"/>
</dbReference>
<dbReference type="InterPro" id="IPR020846">
    <property type="entry name" value="MFS_dom"/>
</dbReference>
<dbReference type="Pfam" id="PF07690">
    <property type="entry name" value="MFS_1"/>
    <property type="match status" value="1"/>
</dbReference>
<dbReference type="RefSeq" id="WP_149424887.1">
    <property type="nucleotide sequence ID" value="NZ_CP022579.1"/>
</dbReference>
<feature type="transmembrane region" description="Helical" evidence="7">
    <location>
        <begin position="318"/>
        <end position="338"/>
    </location>
</feature>
<sequence length="535" mass="56368">MTDATPAVSAATSAESPRLQRQVAVAACFGTFLEWYDFLTFATLATYFGPLFFPPENPVAGLLASLATFGAGMVVRPLGAALFGSLGDRIGRRRVFIVTIVLMGIATVGVGLLPTYAQVGLLAPALLLALRLLQGLSVGGEIGGSAVYLTEHAPNGRRGLFTSVLQLMGPLGMMASAAQVVLLQSWLSESDFATWGWRVPFLVSALLLAVSLKSRVALHESPVFRQLQEKKALSATPLRDCFRDRTTLARMGVLALCISAGGSLLFFSAQVYTTVFLKSVVKLEAKTASQLVMVATVALFPLTLAAGALSDRIGRRPVLLAGLLVGALTLLPVFQAFIPAGNPAMARFQRDVPVVLAGSDCSYSPFATPASDCARAQEWLVKQGVAYTRRDQPAGTPTSLQVGAAAPVAAHDAAALAPVLEAAGWPGRADPAQVDRLTLVLLLLVPIVAVALITGPQTAVLAELFPARTRYSAVALPHNLSAGWIGGLSPFVVTLLNVRYGDGTAGLWYPVLLLGVAFLVGLRFLPETKQVRLED</sequence>
<protein>
    <submittedName>
        <fullName evidence="9">Proton symporter protein</fullName>
    </submittedName>
</protein>
<feature type="transmembrane region" description="Helical" evidence="7">
    <location>
        <begin position="437"/>
        <end position="461"/>
    </location>
</feature>
<evidence type="ECO:0000313" key="10">
    <source>
        <dbReference type="Proteomes" id="UP000323671"/>
    </source>
</evidence>
<dbReference type="PROSITE" id="PS00216">
    <property type="entry name" value="SUGAR_TRANSPORT_1"/>
    <property type="match status" value="1"/>
</dbReference>
<keyword evidence="3" id="KW-1003">Cell membrane</keyword>
<dbReference type="Proteomes" id="UP000323671">
    <property type="component" value="Chromosome"/>
</dbReference>
<dbReference type="PROSITE" id="PS50850">
    <property type="entry name" value="MFS"/>
    <property type="match status" value="1"/>
</dbReference>
<evidence type="ECO:0000259" key="8">
    <source>
        <dbReference type="PROSITE" id="PS50850"/>
    </source>
</evidence>
<evidence type="ECO:0000256" key="1">
    <source>
        <dbReference type="ARBA" id="ARBA00004651"/>
    </source>
</evidence>
<keyword evidence="10" id="KW-1185">Reference proteome</keyword>
<feature type="transmembrane region" description="Helical" evidence="7">
    <location>
        <begin position="248"/>
        <end position="267"/>
    </location>
</feature>
<dbReference type="PANTHER" id="PTHR43045:SF7">
    <property type="entry name" value="MAJOR FACILITATOR SUPERFAMILY TRANSPORTER"/>
    <property type="match status" value="1"/>
</dbReference>
<feature type="transmembrane region" description="Helical" evidence="7">
    <location>
        <begin position="160"/>
        <end position="183"/>
    </location>
</feature>
<evidence type="ECO:0000256" key="2">
    <source>
        <dbReference type="ARBA" id="ARBA00022448"/>
    </source>
</evidence>
<feature type="transmembrane region" description="Helical" evidence="7">
    <location>
        <begin position="195"/>
        <end position="212"/>
    </location>
</feature>
<organism evidence="9 10">
    <name type="scientific">Oryzomicrobium terrae</name>
    <dbReference type="NCBI Taxonomy" id="1735038"/>
    <lineage>
        <taxon>Bacteria</taxon>
        <taxon>Pseudomonadati</taxon>
        <taxon>Pseudomonadota</taxon>
        <taxon>Betaproteobacteria</taxon>
        <taxon>Rhodocyclales</taxon>
        <taxon>Rhodocyclaceae</taxon>
        <taxon>Oryzomicrobium</taxon>
    </lineage>
</organism>
<comment type="subcellular location">
    <subcellularLocation>
        <location evidence="1">Cell membrane</location>
        <topology evidence="1">Multi-pass membrane protein</topology>
    </subcellularLocation>
</comment>
<dbReference type="PANTHER" id="PTHR43045">
    <property type="entry name" value="SHIKIMATE TRANSPORTER"/>
    <property type="match status" value="1"/>
</dbReference>
<dbReference type="KEGG" id="otr:OTERR_07130"/>
<dbReference type="GO" id="GO:0005886">
    <property type="term" value="C:plasma membrane"/>
    <property type="evidence" value="ECO:0007669"/>
    <property type="project" value="UniProtKB-SubCell"/>
</dbReference>
<name>A0A5C1E6I9_9RHOO</name>
<evidence type="ECO:0000256" key="3">
    <source>
        <dbReference type="ARBA" id="ARBA00022475"/>
    </source>
</evidence>
<dbReference type="EMBL" id="CP022579">
    <property type="protein sequence ID" value="QEL64189.1"/>
    <property type="molecule type" value="Genomic_DNA"/>
</dbReference>
<dbReference type="Gene3D" id="1.20.1250.20">
    <property type="entry name" value="MFS general substrate transporter like domains"/>
    <property type="match status" value="3"/>
</dbReference>
<feature type="transmembrane region" description="Helical" evidence="7">
    <location>
        <begin position="482"/>
        <end position="501"/>
    </location>
</feature>
<feature type="transmembrane region" description="Helical" evidence="7">
    <location>
        <begin position="95"/>
        <end position="116"/>
    </location>
</feature>
<proteinExistence type="predicted"/>
<keyword evidence="6 7" id="KW-0472">Membrane</keyword>
<gene>
    <name evidence="9" type="ORF">OTERR_07130</name>
</gene>
<dbReference type="InterPro" id="IPR005829">
    <property type="entry name" value="Sugar_transporter_CS"/>
</dbReference>
<feature type="transmembrane region" description="Helical" evidence="7">
    <location>
        <begin position="287"/>
        <end position="306"/>
    </location>
</feature>
<dbReference type="GO" id="GO:0022857">
    <property type="term" value="F:transmembrane transporter activity"/>
    <property type="evidence" value="ECO:0007669"/>
    <property type="project" value="InterPro"/>
</dbReference>